<organism evidence="15 16">
    <name type="scientific">Gonapodya prolifera (strain JEL478)</name>
    <name type="common">Monoblepharis prolifera</name>
    <dbReference type="NCBI Taxonomy" id="1344416"/>
    <lineage>
        <taxon>Eukaryota</taxon>
        <taxon>Fungi</taxon>
        <taxon>Fungi incertae sedis</taxon>
        <taxon>Chytridiomycota</taxon>
        <taxon>Chytridiomycota incertae sedis</taxon>
        <taxon>Monoblepharidomycetes</taxon>
        <taxon>Monoblepharidales</taxon>
        <taxon>Gonapodyaceae</taxon>
        <taxon>Gonapodya</taxon>
    </lineage>
</organism>
<dbReference type="Gene3D" id="1.10.486.10">
    <property type="entry name" value="PCRA, domain 4"/>
    <property type="match status" value="1"/>
</dbReference>
<dbReference type="GO" id="GO:0005634">
    <property type="term" value="C:nucleus"/>
    <property type="evidence" value="ECO:0007669"/>
    <property type="project" value="TreeGrafter"/>
</dbReference>
<evidence type="ECO:0000259" key="13">
    <source>
        <dbReference type="PROSITE" id="PS51198"/>
    </source>
</evidence>
<dbReference type="Proteomes" id="UP000070544">
    <property type="component" value="Unassembled WGS sequence"/>
</dbReference>
<dbReference type="GO" id="GO:0043138">
    <property type="term" value="F:3'-5' DNA helicase activity"/>
    <property type="evidence" value="ECO:0007669"/>
    <property type="project" value="UniProtKB-EC"/>
</dbReference>
<evidence type="ECO:0000256" key="4">
    <source>
        <dbReference type="ARBA" id="ARBA00022806"/>
    </source>
</evidence>
<keyword evidence="2 11" id="KW-0547">Nucleotide-binding</keyword>
<dbReference type="Gene3D" id="3.40.50.300">
    <property type="entry name" value="P-loop containing nucleotide triphosphate hydrolases"/>
    <property type="match status" value="2"/>
</dbReference>
<dbReference type="PANTHER" id="PTHR11070">
    <property type="entry name" value="UVRD / RECB / PCRA DNA HELICASE FAMILY MEMBER"/>
    <property type="match status" value="1"/>
</dbReference>
<evidence type="ECO:0000256" key="11">
    <source>
        <dbReference type="PROSITE-ProRule" id="PRU00560"/>
    </source>
</evidence>
<comment type="catalytic activity">
    <reaction evidence="10">
        <text>ATP + H2O = ADP + phosphate + H(+)</text>
        <dbReference type="Rhea" id="RHEA:13065"/>
        <dbReference type="ChEBI" id="CHEBI:15377"/>
        <dbReference type="ChEBI" id="CHEBI:15378"/>
        <dbReference type="ChEBI" id="CHEBI:30616"/>
        <dbReference type="ChEBI" id="CHEBI:43474"/>
        <dbReference type="ChEBI" id="CHEBI:456216"/>
        <dbReference type="EC" id="5.6.2.4"/>
    </reaction>
</comment>
<evidence type="ECO:0000256" key="9">
    <source>
        <dbReference type="ARBA" id="ARBA00034808"/>
    </source>
</evidence>
<dbReference type="OMA" id="VCTFHAF"/>
<keyword evidence="6" id="KW-0238">DNA-binding</keyword>
<dbReference type="AlphaFoldDB" id="A0A139AR24"/>
<evidence type="ECO:0000256" key="10">
    <source>
        <dbReference type="ARBA" id="ARBA00048988"/>
    </source>
</evidence>
<feature type="region of interest" description="Disordered" evidence="12">
    <location>
        <begin position="909"/>
        <end position="969"/>
    </location>
</feature>
<reference evidence="15 16" key="1">
    <citation type="journal article" date="2015" name="Genome Biol. Evol.">
        <title>Phylogenomic analyses indicate that early fungi evolved digesting cell walls of algal ancestors of land plants.</title>
        <authorList>
            <person name="Chang Y."/>
            <person name="Wang S."/>
            <person name="Sekimoto S."/>
            <person name="Aerts A.L."/>
            <person name="Choi C."/>
            <person name="Clum A."/>
            <person name="LaButti K.M."/>
            <person name="Lindquist E.A."/>
            <person name="Yee Ngan C."/>
            <person name="Ohm R.A."/>
            <person name="Salamov A.A."/>
            <person name="Grigoriev I.V."/>
            <person name="Spatafora J.W."/>
            <person name="Berbee M.L."/>
        </authorList>
    </citation>
    <scope>NUCLEOTIDE SEQUENCE [LARGE SCALE GENOMIC DNA]</scope>
    <source>
        <strain evidence="15 16">JEL478</strain>
    </source>
</reference>
<dbReference type="Pfam" id="PF00580">
    <property type="entry name" value="UvrD-helicase"/>
    <property type="match status" value="1"/>
</dbReference>
<dbReference type="CDD" id="cd17932">
    <property type="entry name" value="DEXQc_UvrD"/>
    <property type="match status" value="1"/>
</dbReference>
<dbReference type="OrthoDB" id="2110453at2759"/>
<evidence type="ECO:0000313" key="16">
    <source>
        <dbReference type="Proteomes" id="UP000070544"/>
    </source>
</evidence>
<evidence type="ECO:0000256" key="2">
    <source>
        <dbReference type="ARBA" id="ARBA00022741"/>
    </source>
</evidence>
<evidence type="ECO:0000256" key="3">
    <source>
        <dbReference type="ARBA" id="ARBA00022801"/>
    </source>
</evidence>
<keyword evidence="3 11" id="KW-0378">Hydrolase</keyword>
<dbReference type="InterPro" id="IPR014016">
    <property type="entry name" value="UvrD-like_ATP-bd"/>
</dbReference>
<dbReference type="GO" id="GO:0000725">
    <property type="term" value="P:recombinational repair"/>
    <property type="evidence" value="ECO:0007669"/>
    <property type="project" value="TreeGrafter"/>
</dbReference>
<sequence>MKNDPPIRAALLANLNSKQRDAVLFSHSTALLIQAGPGAGKTRTLTARIAHQLTMGVQPDAVIAMTFTNKAAEELQERLVSVLGDGGKGVTAGTFHSVCLRFLRRYPDRVGLRPNFAILDADDAEHYVTESASRFDCQLPRRQLVTAISKAKSLQVPPEYLVGKAAEILSPSHLPMAGQVAVVYGAYQNRLKSDNLVDFDDLLLYGLKLYRDHPETVEHIRHVFVDEFQDTSGLQYALINAMAKDCMLTVVGDSDQSIYGWRQADATNARKLMNDFPGCGFVALDTTYRSTESITNVCKHLIAQDLSRPSPPSFSTVHGRGPLPLLLSFPTDIAEANFVAQEIDRLIRASHGMLKYGDIAVLARRNVQRDPVERALLSLGIPYKVAAGSSVIDKKEAKDMLAFFSLVIGVDGAVERMAMQRCVNLVHHISWKEYERPSGSKRRPPRKSINALITYAGQRKLGLLNAARDAVAKKAISQLVGDLRALLRVVDSAREEFERTKAISPTLAVVSEVLDMDAFIHREHSDKPHEERRRLQVVHDLIDMGGAFDARANEGGDHEIVRRFLDMATMGSGVGRGSGDLVTLATLHSSKGLEWPVVFAIGLEDSEMPSSIHGHSELTPARLAEERRTLYVGLTRAAMILEMTWHRKHGVGASQMSRFLRQIPKDCYIERKHLRLRREDWILFGKLLGRQVPDKVGLDGEYLPEEARRAEEEEISEKPERKELEPEVLIALHGGFVGAKSVKSSNVEVFSARGQKRDRIEDSISRVIPVPSKKSKKGKVSDGQRRITDLFPIFCRNGEKEDEITDDEDDSKKVSSGSKRESPPPLMWSPGKRTSLTFGNTEQDILGAPLPLPDLQIRSPFSFSRIKSQNLSVSENLHSPSAAPNAQNRRNALSYDAAHLGLNVDPSYQAIPSQARSHRSPPRSHTRPSSTPRTPPMKAVYTFSDSQNRPRRLGTRPTLRTLKASENTN</sequence>
<feature type="region of interest" description="Disordered" evidence="12">
    <location>
        <begin position="762"/>
        <end position="783"/>
    </location>
</feature>
<protein>
    <recommendedName>
        <fullName evidence="9">DNA 3'-5' helicase</fullName>
        <ecNumber evidence="9">5.6.2.4</ecNumber>
    </recommendedName>
</protein>
<keyword evidence="7" id="KW-0413">Isomerase</keyword>
<dbReference type="InterPro" id="IPR027417">
    <property type="entry name" value="P-loop_NTPase"/>
</dbReference>
<dbReference type="Pfam" id="PF13361">
    <property type="entry name" value="UvrD_C"/>
    <property type="match status" value="1"/>
</dbReference>
<dbReference type="PROSITE" id="PS51198">
    <property type="entry name" value="UVRD_HELICASE_ATP_BIND"/>
    <property type="match status" value="1"/>
</dbReference>
<dbReference type="GO" id="GO:0003677">
    <property type="term" value="F:DNA binding"/>
    <property type="evidence" value="ECO:0007669"/>
    <property type="project" value="UniProtKB-KW"/>
</dbReference>
<gene>
    <name evidence="15" type="ORF">M427DRAFT_132210</name>
</gene>
<evidence type="ECO:0000256" key="7">
    <source>
        <dbReference type="ARBA" id="ARBA00023235"/>
    </source>
</evidence>
<feature type="domain" description="UvrD-like helicase C-terminal" evidence="14">
    <location>
        <begin position="292"/>
        <end position="592"/>
    </location>
</feature>
<dbReference type="PROSITE" id="PS51217">
    <property type="entry name" value="UVRD_HELICASE_CTER"/>
    <property type="match status" value="1"/>
</dbReference>
<evidence type="ECO:0000256" key="8">
    <source>
        <dbReference type="ARBA" id="ARBA00034617"/>
    </source>
</evidence>
<proteinExistence type="inferred from homology"/>
<dbReference type="GO" id="GO:0005524">
    <property type="term" value="F:ATP binding"/>
    <property type="evidence" value="ECO:0007669"/>
    <property type="project" value="UniProtKB-UniRule"/>
</dbReference>
<evidence type="ECO:0000313" key="15">
    <source>
        <dbReference type="EMBL" id="KXS19186.1"/>
    </source>
</evidence>
<keyword evidence="16" id="KW-1185">Reference proteome</keyword>
<comment type="similarity">
    <text evidence="1">Belongs to the helicase family. UvrD subfamily.</text>
</comment>
<dbReference type="InterPro" id="IPR014017">
    <property type="entry name" value="DNA_helicase_UvrD-like_C"/>
</dbReference>
<feature type="region of interest" description="Disordered" evidence="12">
    <location>
        <begin position="798"/>
        <end position="838"/>
    </location>
</feature>
<dbReference type="STRING" id="1344416.A0A139AR24"/>
<evidence type="ECO:0000256" key="12">
    <source>
        <dbReference type="SAM" id="MobiDB-lite"/>
    </source>
</evidence>
<feature type="domain" description="UvrD-like helicase ATP-binding" evidence="13">
    <location>
        <begin position="14"/>
        <end position="291"/>
    </location>
</feature>
<dbReference type="Gene3D" id="1.10.10.160">
    <property type="match status" value="1"/>
</dbReference>
<evidence type="ECO:0000256" key="1">
    <source>
        <dbReference type="ARBA" id="ARBA00009922"/>
    </source>
</evidence>
<keyword evidence="5 11" id="KW-0067">ATP-binding</keyword>
<comment type="catalytic activity">
    <reaction evidence="8">
        <text>Couples ATP hydrolysis with the unwinding of duplex DNA by translocating in the 3'-5' direction.</text>
        <dbReference type="EC" id="5.6.2.4"/>
    </reaction>
</comment>
<evidence type="ECO:0000256" key="5">
    <source>
        <dbReference type="ARBA" id="ARBA00022840"/>
    </source>
</evidence>
<feature type="compositionally biased region" description="Basic and acidic residues" evidence="12">
    <location>
        <begin position="810"/>
        <end position="822"/>
    </location>
</feature>
<evidence type="ECO:0000259" key="14">
    <source>
        <dbReference type="PROSITE" id="PS51217"/>
    </source>
</evidence>
<feature type="binding site" evidence="11">
    <location>
        <begin position="35"/>
        <end position="42"/>
    </location>
    <ligand>
        <name>ATP</name>
        <dbReference type="ChEBI" id="CHEBI:30616"/>
    </ligand>
</feature>
<dbReference type="EC" id="5.6.2.4" evidence="9"/>
<dbReference type="InterPro" id="IPR000212">
    <property type="entry name" value="DNA_helicase_UvrD/REP"/>
</dbReference>
<dbReference type="SUPFAM" id="SSF52540">
    <property type="entry name" value="P-loop containing nucleoside triphosphate hydrolases"/>
    <property type="match status" value="1"/>
</dbReference>
<dbReference type="PANTHER" id="PTHR11070:SF2">
    <property type="entry name" value="ATP-DEPENDENT DNA HELICASE SRS2"/>
    <property type="match status" value="1"/>
</dbReference>
<keyword evidence="4 11" id="KW-0347">Helicase</keyword>
<feature type="compositionally biased region" description="Basic residues" evidence="12">
    <location>
        <begin position="916"/>
        <end position="926"/>
    </location>
</feature>
<name>A0A139AR24_GONPJ</name>
<evidence type="ECO:0000256" key="6">
    <source>
        <dbReference type="ARBA" id="ARBA00023125"/>
    </source>
</evidence>
<accession>A0A139AR24</accession>
<feature type="compositionally biased region" description="Acidic residues" evidence="12">
    <location>
        <begin position="800"/>
        <end position="809"/>
    </location>
</feature>
<dbReference type="GO" id="GO:0016787">
    <property type="term" value="F:hydrolase activity"/>
    <property type="evidence" value="ECO:0007669"/>
    <property type="project" value="UniProtKB-UniRule"/>
</dbReference>
<dbReference type="EMBL" id="KQ965739">
    <property type="protein sequence ID" value="KXS19186.1"/>
    <property type="molecule type" value="Genomic_DNA"/>
</dbReference>
<dbReference type="InterPro" id="IPR013986">
    <property type="entry name" value="DExx_box_DNA_helicase_dom_sf"/>
</dbReference>